<evidence type="ECO:0000256" key="1">
    <source>
        <dbReference type="ARBA" id="ARBA00022475"/>
    </source>
</evidence>
<accession>A0A3B7LUD3</accession>
<organism evidence="6 7">
    <name type="scientific">Acinetobacter chinensis</name>
    <dbReference type="NCBI Taxonomy" id="2004650"/>
    <lineage>
        <taxon>Bacteria</taxon>
        <taxon>Pseudomonadati</taxon>
        <taxon>Pseudomonadota</taxon>
        <taxon>Gammaproteobacteria</taxon>
        <taxon>Moraxellales</taxon>
        <taxon>Moraxellaceae</taxon>
        <taxon>Acinetobacter</taxon>
    </lineage>
</organism>
<dbReference type="AlphaFoldDB" id="A0A3B7LUD3"/>
<keyword evidence="1" id="KW-1003">Cell membrane</keyword>
<dbReference type="RefSeq" id="WP_087512614.1">
    <property type="nucleotide sequence ID" value="NZ_CP032134.1"/>
</dbReference>
<evidence type="ECO:0000313" key="7">
    <source>
        <dbReference type="Proteomes" id="UP000263753"/>
    </source>
</evidence>
<reference evidence="7" key="1">
    <citation type="submission" date="2018-09" db="EMBL/GenBank/DDBJ databases">
        <title>The complete genome of Acinetobacter sp. strain WCHAc010005.</title>
        <authorList>
            <person name="Hu Y."/>
            <person name="Long H."/>
            <person name="Feng Y."/>
            <person name="Zong Z."/>
        </authorList>
    </citation>
    <scope>NUCLEOTIDE SEQUENCE [LARGE SCALE GENOMIC DNA]</scope>
    <source>
        <strain evidence="7">WCHAc010005</strain>
    </source>
</reference>
<protein>
    <submittedName>
        <fullName evidence="6">DUF1656 domain-containing protein</fullName>
    </submittedName>
</protein>
<evidence type="ECO:0000256" key="2">
    <source>
        <dbReference type="ARBA" id="ARBA00022692"/>
    </source>
</evidence>
<dbReference type="Pfam" id="PF07869">
    <property type="entry name" value="DUF1656"/>
    <property type="match status" value="1"/>
</dbReference>
<keyword evidence="4 5" id="KW-0472">Membrane</keyword>
<proteinExistence type="predicted"/>
<name>A0A3B7LUD3_9GAMM</name>
<dbReference type="Proteomes" id="UP000263753">
    <property type="component" value="Chromosome"/>
</dbReference>
<dbReference type="EMBL" id="CP032134">
    <property type="protein sequence ID" value="AXY55554.1"/>
    <property type="molecule type" value="Genomic_DNA"/>
</dbReference>
<keyword evidence="2 5" id="KW-0812">Transmembrane</keyword>
<evidence type="ECO:0000256" key="5">
    <source>
        <dbReference type="SAM" id="Phobius"/>
    </source>
</evidence>
<evidence type="ECO:0000313" key="6">
    <source>
        <dbReference type="EMBL" id="AXY55554.1"/>
    </source>
</evidence>
<dbReference type="KEGG" id="achi:CDG60_02435"/>
<feature type="transmembrane region" description="Helical" evidence="5">
    <location>
        <begin position="40"/>
        <end position="63"/>
    </location>
</feature>
<sequence length="67" mass="7693">MGELNLYGVYIPVFLVQAILAYILLRIIALWTDTLIERGWIALPGIFNLCLYAILLGLMHWIFSLVQ</sequence>
<evidence type="ECO:0000256" key="3">
    <source>
        <dbReference type="ARBA" id="ARBA00022989"/>
    </source>
</evidence>
<feature type="transmembrane region" description="Helical" evidence="5">
    <location>
        <begin position="6"/>
        <end position="28"/>
    </location>
</feature>
<gene>
    <name evidence="6" type="ORF">CDG60_02435</name>
</gene>
<dbReference type="InterPro" id="IPR012451">
    <property type="entry name" value="DUF1656"/>
</dbReference>
<evidence type="ECO:0000256" key="4">
    <source>
        <dbReference type="ARBA" id="ARBA00023136"/>
    </source>
</evidence>
<keyword evidence="3 5" id="KW-1133">Transmembrane helix</keyword>